<evidence type="ECO:0000313" key="1">
    <source>
        <dbReference type="EMBL" id="RIH77602.1"/>
    </source>
</evidence>
<dbReference type="RefSeq" id="WP_027887776.1">
    <property type="nucleotide sequence ID" value="NZ_JBHSXZ010000049.1"/>
</dbReference>
<dbReference type="EMBL" id="QWKX01000024">
    <property type="protein sequence ID" value="RIH77602.1"/>
    <property type="molecule type" value="Genomic_DNA"/>
</dbReference>
<dbReference type="InterPro" id="IPR002187">
    <property type="entry name" value="N-reg_PII"/>
</dbReference>
<evidence type="ECO:0000313" key="2">
    <source>
        <dbReference type="Proteomes" id="UP000266089"/>
    </source>
</evidence>
<name>A0A399E6K9_9DEIN</name>
<dbReference type="Gene3D" id="3.30.70.120">
    <property type="match status" value="1"/>
</dbReference>
<dbReference type="Proteomes" id="UP000266089">
    <property type="component" value="Unassembled WGS sequence"/>
</dbReference>
<proteinExistence type="predicted"/>
<dbReference type="InterPro" id="IPR011322">
    <property type="entry name" value="N-reg_PII-like_a/b"/>
</dbReference>
<protein>
    <submittedName>
        <fullName evidence="1">Membrane-associated protein</fullName>
    </submittedName>
</protein>
<dbReference type="OrthoDB" id="330665at2"/>
<dbReference type="GO" id="GO:0006808">
    <property type="term" value="P:regulation of nitrogen utilization"/>
    <property type="evidence" value="ECO:0007669"/>
    <property type="project" value="InterPro"/>
</dbReference>
<dbReference type="InterPro" id="IPR015867">
    <property type="entry name" value="N-reg_PII/ATP_PRibTrfase_C"/>
</dbReference>
<gene>
    <name evidence="1" type="ORF">Mcate_01222</name>
</gene>
<accession>A0A399E6K9</accession>
<dbReference type="SUPFAM" id="SSF54913">
    <property type="entry name" value="GlnB-like"/>
    <property type="match status" value="1"/>
</dbReference>
<dbReference type="GO" id="GO:0030234">
    <property type="term" value="F:enzyme regulator activity"/>
    <property type="evidence" value="ECO:0007669"/>
    <property type="project" value="InterPro"/>
</dbReference>
<reference evidence="1 2" key="1">
    <citation type="submission" date="2018-08" db="EMBL/GenBank/DDBJ databases">
        <title>Meiothermus cateniformans JCM 15151 genome sequencing project.</title>
        <authorList>
            <person name="Da Costa M.S."/>
            <person name="Albuquerque L."/>
            <person name="Raposo P."/>
            <person name="Froufe H.J.C."/>
            <person name="Barroso C.S."/>
            <person name="Egas C."/>
        </authorList>
    </citation>
    <scope>NUCLEOTIDE SEQUENCE [LARGE SCALE GENOMIC DNA]</scope>
    <source>
        <strain evidence="1 2">JCM 15151</strain>
    </source>
</reference>
<organism evidence="1 2">
    <name type="scientific">Meiothermus taiwanensis</name>
    <dbReference type="NCBI Taxonomy" id="172827"/>
    <lineage>
        <taxon>Bacteria</taxon>
        <taxon>Thermotogati</taxon>
        <taxon>Deinococcota</taxon>
        <taxon>Deinococci</taxon>
        <taxon>Thermales</taxon>
        <taxon>Thermaceae</taxon>
        <taxon>Meiothermus</taxon>
    </lineage>
</organism>
<sequence length="100" mass="10969">MALVSLKLVTIIAEGFLEEKLVRDIKKLGAKGYTITAARGEGSRGVRASEWEGSNIRLETIVSPAVAEKILNHLAEVYFANYAVIAFVENVEVVRGDKYT</sequence>
<dbReference type="AlphaFoldDB" id="A0A399E6K9"/>
<dbReference type="Pfam" id="PF00543">
    <property type="entry name" value="P-II"/>
    <property type="match status" value="1"/>
</dbReference>
<comment type="caution">
    <text evidence="1">The sequence shown here is derived from an EMBL/GenBank/DDBJ whole genome shotgun (WGS) entry which is preliminary data.</text>
</comment>